<evidence type="ECO:0000313" key="9">
    <source>
        <dbReference type="Proteomes" id="UP000616608"/>
    </source>
</evidence>
<evidence type="ECO:0000256" key="3">
    <source>
        <dbReference type="ARBA" id="ARBA00022840"/>
    </source>
</evidence>
<evidence type="ECO:0000256" key="5">
    <source>
        <dbReference type="ARBA" id="ARBA00023267"/>
    </source>
</evidence>
<dbReference type="SUPFAM" id="SSF46785">
    <property type="entry name" value="Winged helix' DNA-binding domain"/>
    <property type="match status" value="1"/>
</dbReference>
<dbReference type="PROSITE" id="PS51733">
    <property type="entry name" value="BPL_LPL_CATALYTIC"/>
    <property type="match status" value="1"/>
</dbReference>
<dbReference type="InterPro" id="IPR036388">
    <property type="entry name" value="WH-like_DNA-bd_sf"/>
</dbReference>
<dbReference type="HAMAP" id="MF_00978">
    <property type="entry name" value="Bifunct_BirA"/>
    <property type="match status" value="1"/>
</dbReference>
<keyword evidence="9" id="KW-1185">Reference proteome</keyword>
<keyword evidence="6" id="KW-0805">Transcription regulation</keyword>
<evidence type="ECO:0000259" key="7">
    <source>
        <dbReference type="PROSITE" id="PS51733"/>
    </source>
</evidence>
<dbReference type="InterPro" id="IPR013196">
    <property type="entry name" value="HTH_11"/>
</dbReference>
<keyword evidence="6" id="KW-0678">Repressor</keyword>
<evidence type="ECO:0000256" key="4">
    <source>
        <dbReference type="ARBA" id="ARBA00023125"/>
    </source>
</evidence>
<accession>A0A917LFA5</accession>
<dbReference type="Gene3D" id="3.30.930.10">
    <property type="entry name" value="Bira Bifunctional Protein, Domain 2"/>
    <property type="match status" value="1"/>
</dbReference>
<reference evidence="8" key="2">
    <citation type="submission" date="2020-09" db="EMBL/GenBank/DDBJ databases">
        <authorList>
            <person name="Sun Q."/>
            <person name="Zhou Y."/>
        </authorList>
    </citation>
    <scope>NUCLEOTIDE SEQUENCE</scope>
    <source>
        <strain evidence="8">CGMCC 1.15760</strain>
    </source>
</reference>
<dbReference type="InterPro" id="IPR004143">
    <property type="entry name" value="BPL_LPL_catalytic"/>
</dbReference>
<dbReference type="GO" id="GO:0009249">
    <property type="term" value="P:protein lipoylation"/>
    <property type="evidence" value="ECO:0007669"/>
    <property type="project" value="UniProtKB-ARBA"/>
</dbReference>
<protein>
    <recommendedName>
        <fullName evidence="6">Bifunctional ligase/repressor BirA</fullName>
    </recommendedName>
    <alternativeName>
        <fullName evidence="6">Biotin--[acetyl-CoA-carboxylase] ligase</fullName>
        <ecNumber evidence="6">6.3.4.15</ecNumber>
    </alternativeName>
    <alternativeName>
        <fullName evidence="6">Biotin--protein ligase</fullName>
    </alternativeName>
    <alternativeName>
        <fullName evidence="6">Biotin-[acetyl-CoA carboxylase] synthetase</fullName>
    </alternativeName>
</protein>
<keyword evidence="4 6" id="KW-0238">DNA-binding</keyword>
<keyword evidence="6" id="KW-0804">Transcription</keyword>
<dbReference type="InterPro" id="IPR008988">
    <property type="entry name" value="Transcriptional_repressor_C"/>
</dbReference>
<dbReference type="EMBL" id="BMJT01000003">
    <property type="protein sequence ID" value="GGG17648.1"/>
    <property type="molecule type" value="Genomic_DNA"/>
</dbReference>
<dbReference type="AlphaFoldDB" id="A0A917LFA5"/>
<dbReference type="SUPFAM" id="SSF50037">
    <property type="entry name" value="C-terminal domain of transcriptional repressors"/>
    <property type="match status" value="1"/>
</dbReference>
<dbReference type="Gene3D" id="1.10.10.10">
    <property type="entry name" value="Winged helix-like DNA-binding domain superfamily/Winged helix DNA-binding domain"/>
    <property type="match status" value="1"/>
</dbReference>
<dbReference type="GO" id="GO:0003677">
    <property type="term" value="F:DNA binding"/>
    <property type="evidence" value="ECO:0007669"/>
    <property type="project" value="UniProtKB-UniRule"/>
</dbReference>
<dbReference type="PANTHER" id="PTHR12835">
    <property type="entry name" value="BIOTIN PROTEIN LIGASE"/>
    <property type="match status" value="1"/>
</dbReference>
<evidence type="ECO:0000256" key="2">
    <source>
        <dbReference type="ARBA" id="ARBA00022741"/>
    </source>
</evidence>
<name>A0A917LFA5_9BACI</name>
<dbReference type="InterPro" id="IPR011991">
    <property type="entry name" value="ArsR-like_HTH"/>
</dbReference>
<dbReference type="GO" id="GO:0005524">
    <property type="term" value="F:ATP binding"/>
    <property type="evidence" value="ECO:0007669"/>
    <property type="project" value="UniProtKB-UniRule"/>
</dbReference>
<organism evidence="8 9">
    <name type="scientific">Lysinibacillus alkalisoli</name>
    <dbReference type="NCBI Taxonomy" id="1911548"/>
    <lineage>
        <taxon>Bacteria</taxon>
        <taxon>Bacillati</taxon>
        <taxon>Bacillota</taxon>
        <taxon>Bacilli</taxon>
        <taxon>Bacillales</taxon>
        <taxon>Bacillaceae</taxon>
        <taxon>Lysinibacillus</taxon>
    </lineage>
</organism>
<dbReference type="GO" id="GO:0005737">
    <property type="term" value="C:cytoplasm"/>
    <property type="evidence" value="ECO:0007669"/>
    <property type="project" value="TreeGrafter"/>
</dbReference>
<dbReference type="InterPro" id="IPR045864">
    <property type="entry name" value="aa-tRNA-synth_II/BPL/LPL"/>
</dbReference>
<dbReference type="InterPro" id="IPR004408">
    <property type="entry name" value="Biotin_CoA_COase_ligase"/>
</dbReference>
<comment type="function">
    <text evidence="6">Acts both as a biotin--[acetyl-CoA-carboxylase] ligase and a repressor.</text>
</comment>
<sequence length="326" mass="36224">MTSMKDKIVKKLLASNGEAVSGQQLADEFNVSRTAIWKHMKTLQEEGYSFETIKKKGYVLTGVPNTVTAAQIKAELQTEQFGQDIYYYDVVDSTQNIAHRLAQDGAKHGTVVISEEQTAGKGRLMRPWESTRQKGIWLTVILRPDVPPHRAPQFTLVTAVAVVQALQELLVQAKPQIKWPNDVLINGKKCTGILTEMQAESDVIQALLIGIGINVSQSEADFPKELQSIATSLKLEEGIDIDRSKLIATLLHKLEIYTALYVTDGFDQIRKLWEANSCTIGQRLEVTTARETFIGEAIGITNDGVLRVQKDDGEVKEIYTADIKIL</sequence>
<dbReference type="Pfam" id="PF02237">
    <property type="entry name" value="BPL_C"/>
    <property type="match status" value="1"/>
</dbReference>
<dbReference type="CDD" id="cd00090">
    <property type="entry name" value="HTH_ARSR"/>
    <property type="match status" value="1"/>
</dbReference>
<reference evidence="8" key="1">
    <citation type="journal article" date="2014" name="Int. J. Syst. Evol. Microbiol.">
        <title>Complete genome sequence of Corynebacterium casei LMG S-19264T (=DSM 44701T), isolated from a smear-ripened cheese.</title>
        <authorList>
            <consortium name="US DOE Joint Genome Institute (JGI-PGF)"/>
            <person name="Walter F."/>
            <person name="Albersmeier A."/>
            <person name="Kalinowski J."/>
            <person name="Ruckert C."/>
        </authorList>
    </citation>
    <scope>NUCLEOTIDE SEQUENCE</scope>
    <source>
        <strain evidence="8">CGMCC 1.15760</strain>
    </source>
</reference>
<dbReference type="GO" id="GO:0004077">
    <property type="term" value="F:biotin--[biotin carboxyl-carrier protein] ligase activity"/>
    <property type="evidence" value="ECO:0007669"/>
    <property type="project" value="UniProtKB-UniRule"/>
</dbReference>
<keyword evidence="5 6" id="KW-0092">Biotin</keyword>
<comment type="caution">
    <text evidence="6">Lacks conserved residue(s) required for the propagation of feature annotation.</text>
</comment>
<dbReference type="GO" id="GO:0016740">
    <property type="term" value="F:transferase activity"/>
    <property type="evidence" value="ECO:0007669"/>
    <property type="project" value="UniProtKB-ARBA"/>
</dbReference>
<keyword evidence="3 6" id="KW-0067">ATP-binding</keyword>
<feature type="domain" description="BPL/LPL catalytic" evidence="7">
    <location>
        <begin position="70"/>
        <end position="262"/>
    </location>
</feature>
<dbReference type="SUPFAM" id="SSF55681">
    <property type="entry name" value="Class II aaRS and biotin synthetases"/>
    <property type="match status" value="1"/>
</dbReference>
<dbReference type="RefSeq" id="WP_188613936.1">
    <property type="nucleotide sequence ID" value="NZ_BMJT01000003.1"/>
</dbReference>
<keyword evidence="2 6" id="KW-0547">Nucleotide-binding</keyword>
<dbReference type="InterPro" id="IPR003142">
    <property type="entry name" value="BPL_C"/>
</dbReference>
<proteinExistence type="inferred from homology"/>
<dbReference type="PANTHER" id="PTHR12835:SF5">
    <property type="entry name" value="BIOTIN--PROTEIN LIGASE"/>
    <property type="match status" value="1"/>
</dbReference>
<dbReference type="InterPro" id="IPR036390">
    <property type="entry name" value="WH_DNA-bd_sf"/>
</dbReference>
<comment type="caution">
    <text evidence="8">The sequence shown here is derived from an EMBL/GenBank/DDBJ whole genome shotgun (WGS) entry which is preliminary data.</text>
</comment>
<dbReference type="EC" id="6.3.4.15" evidence="6"/>
<evidence type="ECO:0000256" key="1">
    <source>
        <dbReference type="ARBA" id="ARBA00022598"/>
    </source>
</evidence>
<evidence type="ECO:0000313" key="8">
    <source>
        <dbReference type="EMBL" id="GGG17648.1"/>
    </source>
</evidence>
<dbReference type="Gene3D" id="2.30.30.100">
    <property type="match status" value="1"/>
</dbReference>
<feature type="binding site" evidence="6">
    <location>
        <position position="189"/>
    </location>
    <ligand>
        <name>biotin</name>
        <dbReference type="ChEBI" id="CHEBI:57586"/>
    </ligand>
</feature>
<dbReference type="GO" id="GO:0006355">
    <property type="term" value="P:regulation of DNA-templated transcription"/>
    <property type="evidence" value="ECO:0007669"/>
    <property type="project" value="UniProtKB-UniRule"/>
</dbReference>
<feature type="DNA-binding region" description="H-T-H motif" evidence="6">
    <location>
        <begin position="22"/>
        <end position="41"/>
    </location>
</feature>
<keyword evidence="1 6" id="KW-0436">Ligase</keyword>
<feature type="binding site" evidence="6">
    <location>
        <position position="117"/>
    </location>
    <ligand>
        <name>biotin</name>
        <dbReference type="ChEBI" id="CHEBI:57586"/>
    </ligand>
</feature>
<dbReference type="NCBIfam" id="TIGR00121">
    <property type="entry name" value="birA_ligase"/>
    <property type="match status" value="1"/>
</dbReference>
<comment type="catalytic activity">
    <reaction evidence="6">
        <text>biotin + L-lysyl-[protein] + ATP = N(6)-biotinyl-L-lysyl-[protein] + AMP + diphosphate + H(+)</text>
        <dbReference type="Rhea" id="RHEA:11756"/>
        <dbReference type="Rhea" id="RHEA-COMP:9752"/>
        <dbReference type="Rhea" id="RHEA-COMP:10505"/>
        <dbReference type="ChEBI" id="CHEBI:15378"/>
        <dbReference type="ChEBI" id="CHEBI:29969"/>
        <dbReference type="ChEBI" id="CHEBI:30616"/>
        <dbReference type="ChEBI" id="CHEBI:33019"/>
        <dbReference type="ChEBI" id="CHEBI:57586"/>
        <dbReference type="ChEBI" id="CHEBI:83144"/>
        <dbReference type="ChEBI" id="CHEBI:456215"/>
        <dbReference type="EC" id="6.3.4.15"/>
    </reaction>
</comment>
<gene>
    <name evidence="6 8" type="primary">birA</name>
    <name evidence="8" type="ORF">GCM10007425_10060</name>
</gene>
<dbReference type="Proteomes" id="UP000616608">
    <property type="component" value="Unassembled WGS sequence"/>
</dbReference>
<dbReference type="CDD" id="cd16442">
    <property type="entry name" value="BPL"/>
    <property type="match status" value="1"/>
</dbReference>
<comment type="similarity">
    <text evidence="6">Belongs to the biotin--protein ligase family.</text>
</comment>
<dbReference type="Pfam" id="PF03099">
    <property type="entry name" value="BPL_LplA_LipB"/>
    <property type="match status" value="1"/>
</dbReference>
<evidence type="ECO:0000256" key="6">
    <source>
        <dbReference type="HAMAP-Rule" id="MF_00978"/>
    </source>
</evidence>
<dbReference type="InterPro" id="IPR030855">
    <property type="entry name" value="Bifunct_BirA"/>
</dbReference>
<dbReference type="Pfam" id="PF08279">
    <property type="entry name" value="HTH_11"/>
    <property type="match status" value="1"/>
</dbReference>